<dbReference type="CDD" id="cd01174">
    <property type="entry name" value="ribokinase"/>
    <property type="match status" value="1"/>
</dbReference>
<evidence type="ECO:0000259" key="10">
    <source>
        <dbReference type="Pfam" id="PF00294"/>
    </source>
</evidence>
<keyword evidence="2 9" id="KW-0479">Metal-binding</keyword>
<feature type="binding site" evidence="9">
    <location>
        <position position="158"/>
    </location>
    <ligand>
        <name>substrate</name>
    </ligand>
</feature>
<keyword evidence="1 9" id="KW-0808">Transferase</keyword>
<dbReference type="InterPro" id="IPR011877">
    <property type="entry name" value="Ribokinase"/>
</dbReference>
<comment type="pathway">
    <text evidence="9">Carbohydrate metabolism; D-ribose degradation; D-ribose 5-phosphate from beta-D-ribopyranose: step 2/2.</text>
</comment>
<feature type="binding site" evidence="9">
    <location>
        <position position="322"/>
    </location>
    <ligand>
        <name>K(+)</name>
        <dbReference type="ChEBI" id="CHEBI:29103"/>
    </ligand>
</feature>
<evidence type="ECO:0000256" key="5">
    <source>
        <dbReference type="ARBA" id="ARBA00022840"/>
    </source>
</evidence>
<feature type="binding site" evidence="9">
    <location>
        <position position="319"/>
    </location>
    <ligand>
        <name>K(+)</name>
        <dbReference type="ChEBI" id="CHEBI:29103"/>
    </ligand>
</feature>
<evidence type="ECO:0000313" key="12">
    <source>
        <dbReference type="Proteomes" id="UP001174997"/>
    </source>
</evidence>
<evidence type="ECO:0000256" key="9">
    <source>
        <dbReference type="HAMAP-Rule" id="MF_03215"/>
    </source>
</evidence>
<keyword evidence="8 9" id="KW-0119">Carbohydrate metabolism</keyword>
<keyword evidence="7 9" id="KW-0630">Potassium</keyword>
<dbReference type="InterPro" id="IPR002139">
    <property type="entry name" value="Ribo/fructo_kinase"/>
</dbReference>
<feature type="binding site" evidence="9">
    <location>
        <begin position="241"/>
        <end position="246"/>
    </location>
    <ligand>
        <name>ATP</name>
        <dbReference type="ChEBI" id="CHEBI:30616"/>
    </ligand>
</feature>
<dbReference type="GO" id="GO:0005524">
    <property type="term" value="F:ATP binding"/>
    <property type="evidence" value="ECO:0007669"/>
    <property type="project" value="UniProtKB-UniRule"/>
</dbReference>
<feature type="binding site" evidence="9">
    <location>
        <position position="313"/>
    </location>
    <ligand>
        <name>ATP</name>
        <dbReference type="ChEBI" id="CHEBI:30616"/>
    </ligand>
</feature>
<feature type="binding site" evidence="9">
    <location>
        <position position="278"/>
    </location>
    <ligand>
        <name>substrate</name>
    </ligand>
</feature>
<accession>A0AA40DA95</accession>
<evidence type="ECO:0000256" key="2">
    <source>
        <dbReference type="ARBA" id="ARBA00022723"/>
    </source>
</evidence>
<dbReference type="PRINTS" id="PR00990">
    <property type="entry name" value="RIBOKINASE"/>
</dbReference>
<dbReference type="Pfam" id="PF00294">
    <property type="entry name" value="PfkB"/>
    <property type="match status" value="1"/>
</dbReference>
<evidence type="ECO:0000256" key="6">
    <source>
        <dbReference type="ARBA" id="ARBA00022842"/>
    </source>
</evidence>
<protein>
    <recommendedName>
        <fullName evidence="9">Ribokinase</fullName>
        <shortName evidence="9">RK</shortName>
        <ecNumber evidence="9">2.7.1.15</ecNumber>
    </recommendedName>
</protein>
<organism evidence="11 12">
    <name type="scientific">Cercophora samala</name>
    <dbReference type="NCBI Taxonomy" id="330535"/>
    <lineage>
        <taxon>Eukaryota</taxon>
        <taxon>Fungi</taxon>
        <taxon>Dikarya</taxon>
        <taxon>Ascomycota</taxon>
        <taxon>Pezizomycotina</taxon>
        <taxon>Sordariomycetes</taxon>
        <taxon>Sordariomycetidae</taxon>
        <taxon>Sordariales</taxon>
        <taxon>Lasiosphaeriaceae</taxon>
        <taxon>Cercophora</taxon>
    </lineage>
</organism>
<feature type="binding site" evidence="9">
    <location>
        <position position="272"/>
    </location>
    <ligand>
        <name>K(+)</name>
        <dbReference type="ChEBI" id="CHEBI:29103"/>
    </ligand>
</feature>
<dbReference type="InterPro" id="IPR011611">
    <property type="entry name" value="PfkB_dom"/>
</dbReference>
<comment type="caution">
    <text evidence="9">Lacks conserved residue(s) required for the propagation of feature annotation.</text>
</comment>
<proteinExistence type="inferred from homology"/>
<feature type="binding site" evidence="9">
    <location>
        <begin position="277"/>
        <end position="278"/>
    </location>
    <ligand>
        <name>ATP</name>
        <dbReference type="ChEBI" id="CHEBI:30616"/>
    </ligand>
</feature>
<dbReference type="GO" id="GO:0046872">
    <property type="term" value="F:metal ion binding"/>
    <property type="evidence" value="ECO:0007669"/>
    <property type="project" value="UniProtKB-KW"/>
</dbReference>
<dbReference type="EMBL" id="JAULSY010000095">
    <property type="protein sequence ID" value="KAK0666098.1"/>
    <property type="molecule type" value="Genomic_DNA"/>
</dbReference>
<keyword evidence="3 9" id="KW-0547">Nucleotide-binding</keyword>
<comment type="caution">
    <text evidence="11">The sequence shown here is derived from an EMBL/GenBank/DDBJ whole genome shotgun (WGS) entry which is preliminary data.</text>
</comment>
<comment type="function">
    <text evidence="9">Catalyzes the phosphorylation of ribose at O-5 in a reaction requiring ATP and magnesium. The resulting D-ribose-5-phosphate can then be used either for sythesis of nucleotides, histidine, and tryptophan, or as a component of the pentose phosphate pathway.</text>
</comment>
<comment type="similarity">
    <text evidence="9">Belongs to the carbohydrate kinase PfkB family. Ribokinase subfamily.</text>
</comment>
<keyword evidence="4 9" id="KW-0418">Kinase</keyword>
<dbReference type="EC" id="2.7.1.15" evidence="9"/>
<feature type="binding site" evidence="9">
    <location>
        <position position="324"/>
    </location>
    <ligand>
        <name>K(+)</name>
        <dbReference type="ChEBI" id="CHEBI:29103"/>
    </ligand>
</feature>
<comment type="catalytic activity">
    <reaction evidence="9">
        <text>D-ribose + ATP = D-ribose 5-phosphate + ADP + H(+)</text>
        <dbReference type="Rhea" id="RHEA:13697"/>
        <dbReference type="ChEBI" id="CHEBI:15378"/>
        <dbReference type="ChEBI" id="CHEBI:30616"/>
        <dbReference type="ChEBI" id="CHEBI:47013"/>
        <dbReference type="ChEBI" id="CHEBI:78346"/>
        <dbReference type="ChEBI" id="CHEBI:456216"/>
        <dbReference type="EC" id="2.7.1.15"/>
    </reaction>
</comment>
<dbReference type="PANTHER" id="PTHR10584">
    <property type="entry name" value="SUGAR KINASE"/>
    <property type="match status" value="1"/>
</dbReference>
<comment type="cofactor">
    <cofactor evidence="9">
        <name>Mg(2+)</name>
        <dbReference type="ChEBI" id="CHEBI:18420"/>
    </cofactor>
    <text evidence="9">Requires a divalent cation, most likely magnesium in vivo, as an electrophilic catalyst to aid phosphoryl group transfer. It is the chelate of the metal and the nucleotide that is the actual substrate.</text>
</comment>
<gene>
    <name evidence="11" type="ORF">QBC41DRAFT_256899</name>
</gene>
<dbReference type="GO" id="GO:0004747">
    <property type="term" value="F:ribokinase activity"/>
    <property type="evidence" value="ECO:0007669"/>
    <property type="project" value="UniProtKB-UniRule"/>
</dbReference>
<feature type="binding site" evidence="9">
    <location>
        <position position="328"/>
    </location>
    <ligand>
        <name>K(+)</name>
        <dbReference type="ChEBI" id="CHEBI:29103"/>
    </ligand>
</feature>
<dbReference type="GO" id="GO:0005737">
    <property type="term" value="C:cytoplasm"/>
    <property type="evidence" value="ECO:0007669"/>
    <property type="project" value="UniProtKB-SubCell"/>
</dbReference>
<dbReference type="AlphaFoldDB" id="A0AA40DA95"/>
<evidence type="ECO:0000256" key="7">
    <source>
        <dbReference type="ARBA" id="ARBA00022958"/>
    </source>
</evidence>
<sequence length="336" mass="35491">MSSTATTSNIPRITILGSLNTDLVAYVPHHPLPGETLTATSFMTSPGGKGANQAVACAKLSRPRSLSSPSAHVSMVGAVGSDSNGDMLLHNLQTHGVDSSLVTKLPNQKTGIAMIVVEAETGQNRIIISGEANHSVGEEYVTAGGWLEKTDLLIMQLEVPMGTVVRAVGEAKARGVDVLLNPAPARVLPEGVYRGLKHLVVNETEAAILGGVEERELDTMEGLERVGRMFLEKGVENFIATLGGRGVFYLTREGGEEKRGLVEAERGVRVVDTTGAGDTFVGRYALDAVRARKEGEGGEGGRFDIEGAVRRANKAAAVTVQREGAAASIPWRDEVE</sequence>
<reference evidence="11" key="1">
    <citation type="submission" date="2023-06" db="EMBL/GenBank/DDBJ databases">
        <title>Genome-scale phylogeny and comparative genomics of the fungal order Sordariales.</title>
        <authorList>
            <consortium name="Lawrence Berkeley National Laboratory"/>
            <person name="Hensen N."/>
            <person name="Bonometti L."/>
            <person name="Westerberg I."/>
            <person name="Brannstrom I.O."/>
            <person name="Guillou S."/>
            <person name="Cros-Aarteil S."/>
            <person name="Calhoun S."/>
            <person name="Haridas S."/>
            <person name="Kuo A."/>
            <person name="Mondo S."/>
            <person name="Pangilinan J."/>
            <person name="Riley R."/>
            <person name="Labutti K."/>
            <person name="Andreopoulos B."/>
            <person name="Lipzen A."/>
            <person name="Chen C."/>
            <person name="Yanf M."/>
            <person name="Daum C."/>
            <person name="Ng V."/>
            <person name="Clum A."/>
            <person name="Steindorff A."/>
            <person name="Ohm R."/>
            <person name="Martin F."/>
            <person name="Silar P."/>
            <person name="Natvig D."/>
            <person name="Lalanne C."/>
            <person name="Gautier V."/>
            <person name="Ament-Velasquez S.L."/>
            <person name="Kruys A."/>
            <person name="Hutchinson M.I."/>
            <person name="Powell A.J."/>
            <person name="Barry K."/>
            <person name="Miller A.N."/>
            <person name="Grigoriev I.V."/>
            <person name="Debuchy R."/>
            <person name="Gladieux P."/>
            <person name="Thoren M.H."/>
            <person name="Johannesson H."/>
        </authorList>
    </citation>
    <scope>NUCLEOTIDE SEQUENCE</scope>
    <source>
        <strain evidence="11">CBS 307.81</strain>
    </source>
</reference>
<feature type="binding site" evidence="9">
    <location>
        <position position="202"/>
    </location>
    <ligand>
        <name>ATP</name>
        <dbReference type="ChEBI" id="CHEBI:30616"/>
    </ligand>
</feature>
<dbReference type="PANTHER" id="PTHR10584:SF166">
    <property type="entry name" value="RIBOKINASE"/>
    <property type="match status" value="1"/>
</dbReference>
<keyword evidence="9" id="KW-0539">Nucleus</keyword>
<feature type="binding site" evidence="9">
    <location>
        <begin position="48"/>
        <end position="52"/>
    </location>
    <ligand>
        <name>substrate</name>
    </ligand>
</feature>
<name>A0AA40DA95_9PEZI</name>
<evidence type="ECO:0000256" key="3">
    <source>
        <dbReference type="ARBA" id="ARBA00022741"/>
    </source>
</evidence>
<dbReference type="InterPro" id="IPR029056">
    <property type="entry name" value="Ribokinase-like"/>
</dbReference>
<dbReference type="GO" id="GO:0019303">
    <property type="term" value="P:D-ribose catabolic process"/>
    <property type="evidence" value="ECO:0007669"/>
    <property type="project" value="UniProtKB-UniRule"/>
</dbReference>
<keyword evidence="5 9" id="KW-0067">ATP-binding</keyword>
<feature type="active site" description="Proton acceptor" evidence="9">
    <location>
        <position position="278"/>
    </location>
</feature>
<feature type="domain" description="Carbohydrate kinase PfkB" evidence="10">
    <location>
        <begin position="13"/>
        <end position="331"/>
    </location>
</feature>
<comment type="subunit">
    <text evidence="9">Homodimer.</text>
</comment>
<dbReference type="SUPFAM" id="SSF53613">
    <property type="entry name" value="Ribokinase-like"/>
    <property type="match status" value="1"/>
</dbReference>
<comment type="subcellular location">
    <subcellularLocation>
        <location evidence="9">Cytoplasm</location>
    </subcellularLocation>
    <subcellularLocation>
        <location evidence="9">Nucleus</location>
    </subcellularLocation>
</comment>
<evidence type="ECO:0000313" key="11">
    <source>
        <dbReference type="EMBL" id="KAK0666098.1"/>
    </source>
</evidence>
<feature type="binding site" evidence="9">
    <location>
        <begin position="20"/>
        <end position="22"/>
    </location>
    <ligand>
        <name>substrate</name>
    </ligand>
</feature>
<keyword evidence="9" id="KW-0963">Cytoplasm</keyword>
<keyword evidence="12" id="KW-1185">Reference proteome</keyword>
<feature type="binding site" evidence="9">
    <location>
        <position position="274"/>
    </location>
    <ligand>
        <name>K(+)</name>
        <dbReference type="ChEBI" id="CHEBI:29103"/>
    </ligand>
</feature>
<dbReference type="Gene3D" id="3.40.1190.20">
    <property type="match status" value="1"/>
</dbReference>
<evidence type="ECO:0000256" key="8">
    <source>
        <dbReference type="ARBA" id="ARBA00023277"/>
    </source>
</evidence>
<evidence type="ECO:0000256" key="4">
    <source>
        <dbReference type="ARBA" id="ARBA00022777"/>
    </source>
</evidence>
<dbReference type="HAMAP" id="MF_01987">
    <property type="entry name" value="Ribokinase"/>
    <property type="match status" value="1"/>
</dbReference>
<dbReference type="Proteomes" id="UP001174997">
    <property type="component" value="Unassembled WGS sequence"/>
</dbReference>
<keyword evidence="6 9" id="KW-0460">Magnesium</keyword>
<evidence type="ECO:0000256" key="1">
    <source>
        <dbReference type="ARBA" id="ARBA00022679"/>
    </source>
</evidence>
<comment type="activity regulation">
    <text evidence="9">Activated by a monovalent cation that binds near, but not in, the active site. The most likely occupant of the site in vivo is potassium. Ion binding induces a conformational change that may alter substrate affinity.</text>
</comment>
<dbReference type="GO" id="GO:0005634">
    <property type="term" value="C:nucleus"/>
    <property type="evidence" value="ECO:0007669"/>
    <property type="project" value="UniProtKB-SubCell"/>
</dbReference>